<feature type="signal peptide" evidence="5">
    <location>
        <begin position="1"/>
        <end position="26"/>
    </location>
</feature>
<dbReference type="PANTHER" id="PTHR13390">
    <property type="entry name" value="LIPASE"/>
    <property type="match status" value="1"/>
</dbReference>
<keyword evidence="3" id="KW-0551">Lipid droplet</keyword>
<organism evidence="6">
    <name type="scientific">Salix viminalis</name>
    <name type="common">Common osier</name>
    <name type="synonym">Basket willow</name>
    <dbReference type="NCBI Taxonomy" id="40686"/>
    <lineage>
        <taxon>Eukaryota</taxon>
        <taxon>Viridiplantae</taxon>
        <taxon>Streptophyta</taxon>
        <taxon>Embryophyta</taxon>
        <taxon>Tracheophyta</taxon>
        <taxon>Spermatophyta</taxon>
        <taxon>Magnoliopsida</taxon>
        <taxon>eudicotyledons</taxon>
        <taxon>Gunneridae</taxon>
        <taxon>Pentapetalae</taxon>
        <taxon>rosids</taxon>
        <taxon>fabids</taxon>
        <taxon>Malpighiales</taxon>
        <taxon>Salicaceae</taxon>
        <taxon>Saliceae</taxon>
        <taxon>Salix</taxon>
    </lineage>
</organism>
<evidence type="ECO:0000256" key="3">
    <source>
        <dbReference type="ARBA" id="ARBA00022677"/>
    </source>
</evidence>
<accession>A0A6N2LJR1</accession>
<comment type="subcellular location">
    <subcellularLocation>
        <location evidence="1">Lipid droplet</location>
    </subcellularLocation>
</comment>
<evidence type="ECO:0000256" key="1">
    <source>
        <dbReference type="ARBA" id="ARBA00004502"/>
    </source>
</evidence>
<proteinExistence type="inferred from homology"/>
<evidence type="ECO:0000256" key="4">
    <source>
        <dbReference type="ARBA" id="ARBA00022801"/>
    </source>
</evidence>
<dbReference type="GO" id="GO:0005811">
    <property type="term" value="C:lipid droplet"/>
    <property type="evidence" value="ECO:0007669"/>
    <property type="project" value="UniProtKB-SubCell"/>
</dbReference>
<dbReference type="AlphaFoldDB" id="A0A6N2LJR1"/>
<protein>
    <submittedName>
        <fullName evidence="6">Uncharacterized protein</fullName>
    </submittedName>
</protein>
<evidence type="ECO:0000256" key="5">
    <source>
        <dbReference type="SAM" id="SignalP"/>
    </source>
</evidence>
<feature type="chain" id="PRO_5026668167" evidence="5">
    <location>
        <begin position="27"/>
        <end position="296"/>
    </location>
</feature>
<dbReference type="GO" id="GO:0016298">
    <property type="term" value="F:lipase activity"/>
    <property type="evidence" value="ECO:0007669"/>
    <property type="project" value="InterPro"/>
</dbReference>
<dbReference type="InterPro" id="IPR019363">
    <property type="entry name" value="LDAH"/>
</dbReference>
<dbReference type="EMBL" id="CAADRP010001542">
    <property type="protein sequence ID" value="VFU40379.1"/>
    <property type="molecule type" value="Genomic_DNA"/>
</dbReference>
<dbReference type="Pfam" id="PF10230">
    <property type="entry name" value="LIDHydrolase"/>
    <property type="match status" value="1"/>
</dbReference>
<keyword evidence="5" id="KW-0732">Signal</keyword>
<evidence type="ECO:0000313" key="6">
    <source>
        <dbReference type="EMBL" id="VFU40379.1"/>
    </source>
</evidence>
<dbReference type="PANTHER" id="PTHR13390:SF0">
    <property type="entry name" value="LIPID DROPLET-ASSOCIATED HYDROLASE"/>
    <property type="match status" value="1"/>
</dbReference>
<dbReference type="GO" id="GO:0019915">
    <property type="term" value="P:lipid storage"/>
    <property type="evidence" value="ECO:0007669"/>
    <property type="project" value="InterPro"/>
</dbReference>
<gene>
    <name evidence="6" type="ORF">SVIM_LOCUS230907</name>
</gene>
<keyword evidence="4" id="KW-0378">Hydrolase</keyword>
<reference evidence="6" key="1">
    <citation type="submission" date="2019-03" db="EMBL/GenBank/DDBJ databases">
        <authorList>
            <person name="Mank J."/>
            <person name="Almeida P."/>
        </authorList>
    </citation>
    <scope>NUCLEOTIDE SEQUENCE</scope>
    <source>
        <strain evidence="6">78183</strain>
    </source>
</reference>
<name>A0A6N2LJR1_SALVM</name>
<comment type="similarity">
    <text evidence="2">Belongs to the AB hydrolase superfamily. LDAH family.</text>
</comment>
<evidence type="ECO:0000256" key="2">
    <source>
        <dbReference type="ARBA" id="ARBA00008300"/>
    </source>
</evidence>
<dbReference type="SUPFAM" id="SSF53474">
    <property type="entry name" value="alpha/beta-Hydrolases"/>
    <property type="match status" value="1"/>
</dbReference>
<sequence length="296" mass="33293">MICSCRSLQASALSFLLFFTSRRGRGRDMSCPNSLLSNPRKIATLRLSKVSGHTTELLEIQSDKPTCHVLFIPGNPGVVSFYKDFLESLYELLGATIGHISHTEKNWEHGKLFSLQDQIDHKVTYLIGLYPFLMLNPLSKQQSNIENVAESSILSALLSFSVATLGLLPQCTLRFMLSKSLGSSWSDTAIDAACSHLLQYHTFRNMLYMALMEFRKLSEMPDWAFMRENHEKIAFLFGVDDHWGPLQMFEEISKQAPGISLSIEREGHTHGFCCTEAGSEWVAHHVASLIKKKTSS</sequence>
<dbReference type="InterPro" id="IPR029058">
    <property type="entry name" value="AB_hydrolase_fold"/>
</dbReference>